<keyword evidence="2" id="KW-0472">Membrane</keyword>
<evidence type="ECO:0000313" key="3">
    <source>
        <dbReference type="Proteomes" id="UP000095287"/>
    </source>
</evidence>
<dbReference type="Proteomes" id="UP000095287">
    <property type="component" value="Unplaced"/>
</dbReference>
<proteinExistence type="predicted"/>
<name>A0A1I7YB53_9BILA</name>
<organism evidence="3 4">
    <name type="scientific">Steinernema glaseri</name>
    <dbReference type="NCBI Taxonomy" id="37863"/>
    <lineage>
        <taxon>Eukaryota</taxon>
        <taxon>Metazoa</taxon>
        <taxon>Ecdysozoa</taxon>
        <taxon>Nematoda</taxon>
        <taxon>Chromadorea</taxon>
        <taxon>Rhabditida</taxon>
        <taxon>Tylenchina</taxon>
        <taxon>Panagrolaimomorpha</taxon>
        <taxon>Strongyloidoidea</taxon>
        <taxon>Steinernematidae</taxon>
        <taxon>Steinernema</taxon>
    </lineage>
</organism>
<keyword evidence="3" id="KW-1185">Reference proteome</keyword>
<protein>
    <submittedName>
        <fullName evidence="4">Copper transporter</fullName>
    </submittedName>
</protein>
<reference evidence="4" key="1">
    <citation type="submission" date="2016-11" db="UniProtKB">
        <authorList>
            <consortium name="WormBaseParasite"/>
        </authorList>
    </citation>
    <scope>IDENTIFICATION</scope>
</reference>
<dbReference type="Gene3D" id="1.20.58.390">
    <property type="entry name" value="Neurotransmitter-gated ion-channel transmembrane domain"/>
    <property type="match status" value="1"/>
</dbReference>
<dbReference type="GO" id="GO:0016020">
    <property type="term" value="C:membrane"/>
    <property type="evidence" value="ECO:0007669"/>
    <property type="project" value="InterPro"/>
</dbReference>
<evidence type="ECO:0000256" key="1">
    <source>
        <dbReference type="SAM" id="MobiDB-lite"/>
    </source>
</evidence>
<keyword evidence="2" id="KW-0812">Transmembrane</keyword>
<dbReference type="InterPro" id="IPR038050">
    <property type="entry name" value="Neuro_actylchol_rec"/>
</dbReference>
<dbReference type="SUPFAM" id="SSF90112">
    <property type="entry name" value="Neurotransmitter-gated ion-channel transmembrane pore"/>
    <property type="match status" value="1"/>
</dbReference>
<dbReference type="WBParaSite" id="L893_g14528.t1">
    <property type="protein sequence ID" value="L893_g14528.t1"/>
    <property type="gene ID" value="L893_g14528"/>
</dbReference>
<dbReference type="GO" id="GO:0006811">
    <property type="term" value="P:monoatomic ion transport"/>
    <property type="evidence" value="ECO:0007669"/>
    <property type="project" value="InterPro"/>
</dbReference>
<evidence type="ECO:0000256" key="2">
    <source>
        <dbReference type="SAM" id="Phobius"/>
    </source>
</evidence>
<sequence>MSNNKHDHYMNSEFASNSDMNNHQMMPRFHTAYHSRESWQKAVRKSEFGAWVDRISSIAFPMAFAFFNVIYWTYYLSSRHR</sequence>
<dbReference type="AlphaFoldDB" id="A0A1I7YB53"/>
<dbReference type="InterPro" id="IPR036719">
    <property type="entry name" value="Neuro-gated_channel_TM_sf"/>
</dbReference>
<feature type="transmembrane region" description="Helical" evidence="2">
    <location>
        <begin position="55"/>
        <end position="76"/>
    </location>
</feature>
<feature type="compositionally biased region" description="Basic and acidic residues" evidence="1">
    <location>
        <begin position="1"/>
        <end position="10"/>
    </location>
</feature>
<feature type="region of interest" description="Disordered" evidence="1">
    <location>
        <begin position="1"/>
        <end position="21"/>
    </location>
</feature>
<evidence type="ECO:0000313" key="4">
    <source>
        <dbReference type="WBParaSite" id="L893_g14528.t1"/>
    </source>
</evidence>
<accession>A0A1I7YB53</accession>
<keyword evidence="2" id="KW-1133">Transmembrane helix</keyword>